<accession>A0A6J4QC59</accession>
<feature type="non-terminal residue" evidence="2">
    <location>
        <position position="1"/>
    </location>
</feature>
<sequence length="120" mass="13027">GTPPSSSCLLSPGERYSRDPRATGEGTRETGITARERRCRRRRTPDRNLVLVHDGRLRHRRKSAPPSRHHRRHPPRGEPRTTTRGAPPAAAAVHTPSARPLPSPSGNAAVGEDNAEGATI</sequence>
<reference evidence="2" key="1">
    <citation type="submission" date="2020-02" db="EMBL/GenBank/DDBJ databases">
        <authorList>
            <person name="Meier V. D."/>
        </authorList>
    </citation>
    <scope>NUCLEOTIDE SEQUENCE</scope>
    <source>
        <strain evidence="2">AVDCRST_MAG55</strain>
    </source>
</reference>
<feature type="region of interest" description="Disordered" evidence="1">
    <location>
        <begin position="1"/>
        <end position="120"/>
    </location>
</feature>
<evidence type="ECO:0000313" key="2">
    <source>
        <dbReference type="EMBL" id="CAA9439684.1"/>
    </source>
</evidence>
<organism evidence="2">
    <name type="scientific">uncultured Rubrobacteraceae bacterium</name>
    <dbReference type="NCBI Taxonomy" id="349277"/>
    <lineage>
        <taxon>Bacteria</taxon>
        <taxon>Bacillati</taxon>
        <taxon>Actinomycetota</taxon>
        <taxon>Rubrobacteria</taxon>
        <taxon>Rubrobacterales</taxon>
        <taxon>Rubrobacteraceae</taxon>
        <taxon>environmental samples</taxon>
    </lineage>
</organism>
<name>A0A6J4QC59_9ACTN</name>
<gene>
    <name evidence="2" type="ORF">AVDCRST_MAG55-3318</name>
</gene>
<feature type="non-terminal residue" evidence="2">
    <location>
        <position position="120"/>
    </location>
</feature>
<dbReference type="AlphaFoldDB" id="A0A6J4QC59"/>
<dbReference type="EMBL" id="CADCUZ010000168">
    <property type="protein sequence ID" value="CAA9439684.1"/>
    <property type="molecule type" value="Genomic_DNA"/>
</dbReference>
<feature type="compositionally biased region" description="Basic residues" evidence="1">
    <location>
        <begin position="56"/>
        <end position="74"/>
    </location>
</feature>
<evidence type="ECO:0000256" key="1">
    <source>
        <dbReference type="SAM" id="MobiDB-lite"/>
    </source>
</evidence>
<proteinExistence type="predicted"/>
<feature type="compositionally biased region" description="Low complexity" evidence="1">
    <location>
        <begin position="82"/>
        <end position="100"/>
    </location>
</feature>
<feature type="compositionally biased region" description="Basic and acidic residues" evidence="1">
    <location>
        <begin position="15"/>
        <end position="28"/>
    </location>
</feature>
<protein>
    <submittedName>
        <fullName evidence="2">Uncharacterized protein</fullName>
    </submittedName>
</protein>